<dbReference type="SMART" id="SM00382">
    <property type="entry name" value="AAA"/>
    <property type="match status" value="2"/>
</dbReference>
<dbReference type="InterPro" id="IPR017871">
    <property type="entry name" value="ABC_transporter-like_CS"/>
</dbReference>
<dbReference type="NCBIfam" id="NF010069">
    <property type="entry name" value="PRK13549.1"/>
    <property type="match status" value="1"/>
</dbReference>
<keyword evidence="1" id="KW-0813">Transport</keyword>
<name>A0ABS2N4G1_9BACI</name>
<evidence type="ECO:0000256" key="4">
    <source>
        <dbReference type="ARBA" id="ARBA00022737"/>
    </source>
</evidence>
<keyword evidence="4" id="KW-0677">Repeat</keyword>
<dbReference type="InterPro" id="IPR027417">
    <property type="entry name" value="P-loop_NTPase"/>
</dbReference>
<keyword evidence="11" id="KW-1185">Reference proteome</keyword>
<dbReference type="SUPFAM" id="SSF52540">
    <property type="entry name" value="P-loop containing nucleoside triphosphate hydrolases"/>
    <property type="match status" value="2"/>
</dbReference>
<evidence type="ECO:0000313" key="10">
    <source>
        <dbReference type="EMBL" id="MBM7573035.1"/>
    </source>
</evidence>
<proteinExistence type="predicted"/>
<dbReference type="CDD" id="cd03216">
    <property type="entry name" value="ABC_Carb_Monos_I"/>
    <property type="match status" value="1"/>
</dbReference>
<dbReference type="PROSITE" id="PS00211">
    <property type="entry name" value="ABC_TRANSPORTER_1"/>
    <property type="match status" value="1"/>
</dbReference>
<keyword evidence="3" id="KW-0762">Sugar transport</keyword>
<keyword evidence="2" id="KW-1003">Cell membrane</keyword>
<dbReference type="GO" id="GO:0005524">
    <property type="term" value="F:ATP binding"/>
    <property type="evidence" value="ECO:0007669"/>
    <property type="project" value="UniProtKB-KW"/>
</dbReference>
<evidence type="ECO:0000256" key="3">
    <source>
        <dbReference type="ARBA" id="ARBA00022597"/>
    </source>
</evidence>
<dbReference type="CDD" id="cd03215">
    <property type="entry name" value="ABC_Carb_Monos_II"/>
    <property type="match status" value="1"/>
</dbReference>
<organism evidence="10 11">
    <name type="scientific">Aquibacillus albus</name>
    <dbReference type="NCBI Taxonomy" id="1168171"/>
    <lineage>
        <taxon>Bacteria</taxon>
        <taxon>Bacillati</taxon>
        <taxon>Bacillota</taxon>
        <taxon>Bacilli</taxon>
        <taxon>Bacillales</taxon>
        <taxon>Bacillaceae</taxon>
        <taxon>Aquibacillus</taxon>
    </lineage>
</organism>
<evidence type="ECO:0000256" key="1">
    <source>
        <dbReference type="ARBA" id="ARBA00022448"/>
    </source>
</evidence>
<accession>A0ABS2N4G1</accession>
<sequence length="512" mass="56075">MKTYALQMEGITKEFPGVKALDDVTFSVRKGEIHALCGENGAGKSTLMKVLSGVYPSGTYSGRIVINGKEVHFKDIKESQDAGVAIIYQELALVPEMTVAENIFLSSDLMRKKIIDWNELYAQAQYWLDQIGLSIDPQTKLGELTVGKQQLIEIIKALTKKAEILILDEPTAALTESDVEILISLLKDLRAKGVTCIYISHKLGEVITLADSVTILRDGQTVSTDSIEELTEDKIVTKMVGRTLTELFPYEKHDIGDPILEVKNYSFHHGGINETVAKEVSFSLSKGEILGVSGLMGAGRTELFISLFGGYPGKKSGEVIIDGKTVDIKKPSEAIQAGLAYVSEDRKRYGLVLGMEITKNSTLAALQKVMPKGLIDTEIEMKNAGELTSRMNLKAHSLEAKVSQLSGGNQQKVVLSKWLFTNPKVLILDEPTRGIDVGAKYEIYKIINELSQQGVGIVMISSELPEVLGVSDRVIVMSEGTITGELTREEATQEKIMKYATAGRDKNESNII</sequence>
<evidence type="ECO:0000256" key="6">
    <source>
        <dbReference type="ARBA" id="ARBA00022840"/>
    </source>
</evidence>
<evidence type="ECO:0000256" key="2">
    <source>
        <dbReference type="ARBA" id="ARBA00022475"/>
    </source>
</evidence>
<dbReference type="EMBL" id="JAFBDR010000025">
    <property type="protein sequence ID" value="MBM7573035.1"/>
    <property type="molecule type" value="Genomic_DNA"/>
</dbReference>
<keyword evidence="7" id="KW-1278">Translocase</keyword>
<comment type="caution">
    <text evidence="10">The sequence shown here is derived from an EMBL/GenBank/DDBJ whole genome shotgun (WGS) entry which is preliminary data.</text>
</comment>
<feature type="domain" description="ABC transporter" evidence="9">
    <location>
        <begin position="6"/>
        <end position="243"/>
    </location>
</feature>
<dbReference type="PANTHER" id="PTHR43790:SF1">
    <property type="entry name" value="XYLOSE IMPORT ATP-BINDING PROTEIN XYLG"/>
    <property type="match status" value="1"/>
</dbReference>
<dbReference type="Gene3D" id="3.40.50.300">
    <property type="entry name" value="P-loop containing nucleotide triphosphate hydrolases"/>
    <property type="match status" value="2"/>
</dbReference>
<evidence type="ECO:0000259" key="9">
    <source>
        <dbReference type="PROSITE" id="PS50893"/>
    </source>
</evidence>
<keyword evidence="6 10" id="KW-0067">ATP-binding</keyword>
<dbReference type="PANTHER" id="PTHR43790">
    <property type="entry name" value="CARBOHYDRATE TRANSPORT ATP-BINDING PROTEIN MG119-RELATED"/>
    <property type="match status" value="1"/>
</dbReference>
<dbReference type="RefSeq" id="WP_204501703.1">
    <property type="nucleotide sequence ID" value="NZ_JAFBDR010000025.1"/>
</dbReference>
<gene>
    <name evidence="10" type="ORF">JOC48_003583</name>
</gene>
<evidence type="ECO:0000313" key="11">
    <source>
        <dbReference type="Proteomes" id="UP001296943"/>
    </source>
</evidence>
<dbReference type="Proteomes" id="UP001296943">
    <property type="component" value="Unassembled WGS sequence"/>
</dbReference>
<dbReference type="PROSITE" id="PS50893">
    <property type="entry name" value="ABC_TRANSPORTER_2"/>
    <property type="match status" value="2"/>
</dbReference>
<dbReference type="InterPro" id="IPR050107">
    <property type="entry name" value="ABC_carbohydrate_import_ATPase"/>
</dbReference>
<dbReference type="Pfam" id="PF00005">
    <property type="entry name" value="ABC_tran"/>
    <property type="match status" value="2"/>
</dbReference>
<dbReference type="InterPro" id="IPR003593">
    <property type="entry name" value="AAA+_ATPase"/>
</dbReference>
<keyword evidence="8" id="KW-0472">Membrane</keyword>
<dbReference type="InterPro" id="IPR003439">
    <property type="entry name" value="ABC_transporter-like_ATP-bd"/>
</dbReference>
<protein>
    <submittedName>
        <fullName evidence="10">D-xylose transport system ATP-binding protein</fullName>
    </submittedName>
</protein>
<feature type="domain" description="ABC transporter" evidence="9">
    <location>
        <begin position="260"/>
        <end position="504"/>
    </location>
</feature>
<evidence type="ECO:0000256" key="5">
    <source>
        <dbReference type="ARBA" id="ARBA00022741"/>
    </source>
</evidence>
<evidence type="ECO:0000256" key="7">
    <source>
        <dbReference type="ARBA" id="ARBA00022967"/>
    </source>
</evidence>
<evidence type="ECO:0000256" key="8">
    <source>
        <dbReference type="ARBA" id="ARBA00023136"/>
    </source>
</evidence>
<reference evidence="10 11" key="1">
    <citation type="submission" date="2021-01" db="EMBL/GenBank/DDBJ databases">
        <title>Genomic Encyclopedia of Type Strains, Phase IV (KMG-IV): sequencing the most valuable type-strain genomes for metagenomic binning, comparative biology and taxonomic classification.</title>
        <authorList>
            <person name="Goeker M."/>
        </authorList>
    </citation>
    <scope>NUCLEOTIDE SEQUENCE [LARGE SCALE GENOMIC DNA]</scope>
    <source>
        <strain evidence="10 11">DSM 23711</strain>
    </source>
</reference>
<keyword evidence="5" id="KW-0547">Nucleotide-binding</keyword>